<name>A0A840V3W8_9BACT</name>
<dbReference type="AlphaFoldDB" id="A0A840V3W8"/>
<organism evidence="3 4">
    <name type="scientific">Haloferula luteola</name>
    <dbReference type="NCBI Taxonomy" id="595692"/>
    <lineage>
        <taxon>Bacteria</taxon>
        <taxon>Pseudomonadati</taxon>
        <taxon>Verrucomicrobiota</taxon>
        <taxon>Verrucomicrobiia</taxon>
        <taxon>Verrucomicrobiales</taxon>
        <taxon>Verrucomicrobiaceae</taxon>
        <taxon>Haloferula</taxon>
    </lineage>
</organism>
<dbReference type="EMBL" id="JACHFD010000015">
    <property type="protein sequence ID" value="MBB5352705.1"/>
    <property type="molecule type" value="Genomic_DNA"/>
</dbReference>
<keyword evidence="1" id="KW-0479">Metal-binding</keyword>
<protein>
    <submittedName>
        <fullName evidence="3">Sirohydrochlorin ferrochelatase</fullName>
    </submittedName>
</protein>
<reference evidence="3 4" key="1">
    <citation type="submission" date="2020-08" db="EMBL/GenBank/DDBJ databases">
        <title>Genomic Encyclopedia of Type Strains, Phase IV (KMG-IV): sequencing the most valuable type-strain genomes for metagenomic binning, comparative biology and taxonomic classification.</title>
        <authorList>
            <person name="Goeker M."/>
        </authorList>
    </citation>
    <scope>NUCLEOTIDE SEQUENCE [LARGE SCALE GENOMIC DNA]</scope>
    <source>
        <strain evidence="3 4">YC6886</strain>
    </source>
</reference>
<dbReference type="GO" id="GO:0016829">
    <property type="term" value="F:lyase activity"/>
    <property type="evidence" value="ECO:0007669"/>
    <property type="project" value="UniProtKB-KW"/>
</dbReference>
<gene>
    <name evidence="3" type="ORF">HNR46_002953</name>
</gene>
<dbReference type="PROSITE" id="PS51257">
    <property type="entry name" value="PROKAR_LIPOPROTEIN"/>
    <property type="match status" value="1"/>
</dbReference>
<dbReference type="PANTHER" id="PTHR33542">
    <property type="entry name" value="SIROHYDROCHLORIN FERROCHELATASE, CHLOROPLASTIC"/>
    <property type="match status" value="1"/>
</dbReference>
<dbReference type="PANTHER" id="PTHR33542:SF3">
    <property type="entry name" value="SIROHYDROCHLORIN FERROCHELATASE, CHLOROPLASTIC"/>
    <property type="match status" value="1"/>
</dbReference>
<proteinExistence type="predicted"/>
<dbReference type="InterPro" id="IPR002762">
    <property type="entry name" value="CbiX-like"/>
</dbReference>
<evidence type="ECO:0000313" key="4">
    <source>
        <dbReference type="Proteomes" id="UP000557717"/>
    </source>
</evidence>
<sequence>MKASTLVGLLAGTLFLSACRKPISETTPPSSHTEKTAVLIVSHGSHSESWRSMLLDIESQAEPDLLASPHIDDVRSAFMEYTEPSIATRLKEFDSEGFTHVILVPVLLTVSDHSFDDIPVIAGMREDPSTQSRLQLEGIETYQANAAVTLTPLLDFPDLLHENIARRAAAMSSDPTQEGLVLVAYGSEPYNAEWTQLVTELGQSTCQKLGFPEFSFAWCGHIAHYQSEPTQQAIEQILTHQKRALVVPLLVAIDENFQGRIIGGAVDAVAQPDRVAYRHDAVLPDARIPKWVVETSLQHAAQRSSGQP</sequence>
<comment type="caution">
    <text evidence="3">The sequence shown here is derived from an EMBL/GenBank/DDBJ whole genome shotgun (WGS) entry which is preliminary data.</text>
</comment>
<evidence type="ECO:0000313" key="3">
    <source>
        <dbReference type="EMBL" id="MBB5352705.1"/>
    </source>
</evidence>
<dbReference type="CDD" id="cd03416">
    <property type="entry name" value="CbiX_SirB_N"/>
    <property type="match status" value="1"/>
</dbReference>
<dbReference type="Proteomes" id="UP000557717">
    <property type="component" value="Unassembled WGS sequence"/>
</dbReference>
<evidence type="ECO:0000256" key="1">
    <source>
        <dbReference type="ARBA" id="ARBA00022723"/>
    </source>
</evidence>
<dbReference type="InterPro" id="IPR050963">
    <property type="entry name" value="Sirohydro_Cobaltochel/CbiX"/>
</dbReference>
<dbReference type="GO" id="GO:0046872">
    <property type="term" value="F:metal ion binding"/>
    <property type="evidence" value="ECO:0007669"/>
    <property type="project" value="UniProtKB-KW"/>
</dbReference>
<keyword evidence="4" id="KW-1185">Reference proteome</keyword>
<keyword evidence="2" id="KW-0456">Lyase</keyword>
<dbReference type="RefSeq" id="WP_184019966.1">
    <property type="nucleotide sequence ID" value="NZ_JACHFD010000015.1"/>
</dbReference>
<evidence type="ECO:0000256" key="2">
    <source>
        <dbReference type="ARBA" id="ARBA00023239"/>
    </source>
</evidence>
<dbReference type="Pfam" id="PF01903">
    <property type="entry name" value="CbiX"/>
    <property type="match status" value="1"/>
</dbReference>
<dbReference type="SUPFAM" id="SSF53800">
    <property type="entry name" value="Chelatase"/>
    <property type="match status" value="1"/>
</dbReference>
<accession>A0A840V3W8</accession>
<dbReference type="Gene3D" id="3.40.50.1400">
    <property type="match status" value="2"/>
</dbReference>